<evidence type="ECO:0008006" key="4">
    <source>
        <dbReference type="Google" id="ProtNLM"/>
    </source>
</evidence>
<evidence type="ECO:0000313" key="3">
    <source>
        <dbReference type="Proteomes" id="UP000799118"/>
    </source>
</evidence>
<protein>
    <recommendedName>
        <fullName evidence="4">Mid2 domain-containing protein</fullName>
    </recommendedName>
</protein>
<sequence>MLPVGVATDAIATTYLYEVADSVLTELVDGVVATTTINPTTRTIVASASGWIENFSSGAIQCNFINLTMGECFDRTSTAFSSPTAFVIPVVASTTSNTMTSVQTVTATSSTTFIPNASQISQTSRRPSVGAIVGGSIAGFLVLCVLLLLMVWLLRRKRQSQQESVYFEKPGVPVQHFHEITCQNLASLRPTDSERGYSGARTFFPAEMISENSGRPLQLESWKARRMREEHLQQALRSRSTQSLQDDNSHYHEQLVAPQAANSMIDILERLRRLEEQGGPPPNYG</sequence>
<dbReference type="AlphaFoldDB" id="A0A6A4H0R1"/>
<name>A0A6A4H0R1_9AGAR</name>
<keyword evidence="3" id="KW-1185">Reference proteome</keyword>
<keyword evidence="1" id="KW-1133">Transmembrane helix</keyword>
<dbReference type="EMBL" id="ML769641">
    <property type="protein sequence ID" value="KAE9390915.1"/>
    <property type="molecule type" value="Genomic_DNA"/>
</dbReference>
<proteinExistence type="predicted"/>
<keyword evidence="1" id="KW-0812">Transmembrane</keyword>
<gene>
    <name evidence="2" type="ORF">BT96DRAFT_1001815</name>
</gene>
<reference evidence="2" key="1">
    <citation type="journal article" date="2019" name="Environ. Microbiol.">
        <title>Fungal ecological strategies reflected in gene transcription - a case study of two litter decomposers.</title>
        <authorList>
            <person name="Barbi F."/>
            <person name="Kohler A."/>
            <person name="Barry K."/>
            <person name="Baskaran P."/>
            <person name="Daum C."/>
            <person name="Fauchery L."/>
            <person name="Ihrmark K."/>
            <person name="Kuo A."/>
            <person name="LaButti K."/>
            <person name="Lipzen A."/>
            <person name="Morin E."/>
            <person name="Grigoriev I.V."/>
            <person name="Henrissat B."/>
            <person name="Lindahl B."/>
            <person name="Martin F."/>
        </authorList>
    </citation>
    <scope>NUCLEOTIDE SEQUENCE</scope>
    <source>
        <strain evidence="2">JB14</strain>
    </source>
</reference>
<evidence type="ECO:0000256" key="1">
    <source>
        <dbReference type="SAM" id="Phobius"/>
    </source>
</evidence>
<organism evidence="2 3">
    <name type="scientific">Gymnopus androsaceus JB14</name>
    <dbReference type="NCBI Taxonomy" id="1447944"/>
    <lineage>
        <taxon>Eukaryota</taxon>
        <taxon>Fungi</taxon>
        <taxon>Dikarya</taxon>
        <taxon>Basidiomycota</taxon>
        <taxon>Agaricomycotina</taxon>
        <taxon>Agaricomycetes</taxon>
        <taxon>Agaricomycetidae</taxon>
        <taxon>Agaricales</taxon>
        <taxon>Marasmiineae</taxon>
        <taxon>Omphalotaceae</taxon>
        <taxon>Gymnopus</taxon>
    </lineage>
</organism>
<evidence type="ECO:0000313" key="2">
    <source>
        <dbReference type="EMBL" id="KAE9390915.1"/>
    </source>
</evidence>
<keyword evidence="1" id="KW-0472">Membrane</keyword>
<feature type="transmembrane region" description="Helical" evidence="1">
    <location>
        <begin position="129"/>
        <end position="154"/>
    </location>
</feature>
<dbReference type="OrthoDB" id="2962003at2759"/>
<accession>A0A6A4H0R1</accession>
<dbReference type="Proteomes" id="UP000799118">
    <property type="component" value="Unassembled WGS sequence"/>
</dbReference>